<dbReference type="Proteomes" id="UP001208131">
    <property type="component" value="Unassembled WGS sequence"/>
</dbReference>
<evidence type="ECO:0000313" key="2">
    <source>
        <dbReference type="Proteomes" id="UP001208131"/>
    </source>
</evidence>
<dbReference type="InterPro" id="IPR009702">
    <property type="entry name" value="DUF1284"/>
</dbReference>
<organism evidence="1 2">
    <name type="scientific">Hominimerdicola aceti</name>
    <dbReference type="NCBI Taxonomy" id="2981726"/>
    <lineage>
        <taxon>Bacteria</taxon>
        <taxon>Bacillati</taxon>
        <taxon>Bacillota</taxon>
        <taxon>Clostridia</taxon>
        <taxon>Eubacteriales</taxon>
        <taxon>Oscillospiraceae</taxon>
        <taxon>Hominimerdicola</taxon>
    </lineage>
</organism>
<proteinExistence type="predicted"/>
<comment type="caution">
    <text evidence="1">The sequence shown here is derived from an EMBL/GenBank/DDBJ whole genome shotgun (WGS) entry which is preliminary data.</text>
</comment>
<name>A0AAE3IFK9_9FIRM</name>
<dbReference type="EMBL" id="JAOQJZ010000003">
    <property type="protein sequence ID" value="MCU6705110.1"/>
    <property type="molecule type" value="Genomic_DNA"/>
</dbReference>
<keyword evidence="2" id="KW-1185">Reference proteome</keyword>
<sequence>MLTREPELRFHHLLCLPLFQGKGYSDGFSVNMQSVKDRLESEDTAVRFVCSGDMICQHCPNRTEDGCLLDGCGGTVAQKDSEVCRLSEIECHSVENYRSALTRLRSKMDKKAFDILCSECRWAKLGLCSFEKWREGVDGLLSS</sequence>
<dbReference type="Pfam" id="PF06935">
    <property type="entry name" value="DUF1284"/>
    <property type="match status" value="1"/>
</dbReference>
<protein>
    <submittedName>
        <fullName evidence="1">DUF1284 domain-containing protein</fullName>
    </submittedName>
</protein>
<evidence type="ECO:0000313" key="1">
    <source>
        <dbReference type="EMBL" id="MCU6705110.1"/>
    </source>
</evidence>
<accession>A0AAE3IFK9</accession>
<reference evidence="1 2" key="1">
    <citation type="journal article" date="2021" name="ISME Commun">
        <title>Automated analysis of genomic sequences facilitates high-throughput and comprehensive description of bacteria.</title>
        <authorList>
            <person name="Hitch T.C.A."/>
        </authorList>
    </citation>
    <scope>NUCLEOTIDE SEQUENCE [LARGE SCALE GENOMIC DNA]</scope>
    <source>
        <strain evidence="1 2">Sanger_31</strain>
    </source>
</reference>
<gene>
    <name evidence="1" type="ORF">OCV57_04095</name>
</gene>
<dbReference type="RefSeq" id="WP_051706313.1">
    <property type="nucleotide sequence ID" value="NZ_JAOQJZ010000003.1"/>
</dbReference>
<dbReference type="AlphaFoldDB" id="A0AAE3IFK9"/>